<gene>
    <name evidence="1" type="ORF">DSM1535_1850</name>
    <name evidence="2" type="ORF">ISP06_10730</name>
</gene>
<dbReference type="Proteomes" id="UP000606900">
    <property type="component" value="Unassembled WGS sequence"/>
</dbReference>
<reference evidence="2" key="2">
    <citation type="submission" date="2020-10" db="EMBL/GenBank/DDBJ databases">
        <title>Dehalococcoides mccartyi of a TCE/Cr reducing biochatode.</title>
        <authorList>
            <person name="Matturro B."/>
        </authorList>
    </citation>
    <scope>NUCLEOTIDE SEQUENCE</scope>
    <source>
        <strain evidence="2">Bin2</strain>
    </source>
</reference>
<dbReference type="EMBL" id="LN515531">
    <property type="protein sequence ID" value="CEA14175.1"/>
    <property type="molecule type" value="Genomic_DNA"/>
</dbReference>
<dbReference type="PATRIC" id="fig|2162.9.peg.1901"/>
<accession>A0A090I7H5</accession>
<protein>
    <submittedName>
        <fullName evidence="1">Uncharacterized protein</fullName>
    </submittedName>
</protein>
<sequence>MGENDEISKAPASILDQILDETFQKLENIEDFDSELISELKKVKLPGNTSTEQKLISILRGESP</sequence>
<name>A0A090I7H5_METFO</name>
<reference evidence="1" key="1">
    <citation type="submission" date="2014-08" db="EMBL/GenBank/DDBJ databases">
        <authorList>
            <person name="Wibberg D."/>
        </authorList>
    </citation>
    <scope>NUCLEOTIDE SEQUENCE</scope>
</reference>
<proteinExistence type="predicted"/>
<dbReference type="EMBL" id="JADIIL010000038">
    <property type="protein sequence ID" value="MBF4475923.1"/>
    <property type="molecule type" value="Genomic_DNA"/>
</dbReference>
<dbReference type="KEGG" id="mfi:DSM1535_1850"/>
<evidence type="ECO:0000313" key="2">
    <source>
        <dbReference type="EMBL" id="MBF4475923.1"/>
    </source>
</evidence>
<dbReference type="RefSeq" id="WP_048073255.1">
    <property type="nucleotide sequence ID" value="NZ_DAISQW010000003.1"/>
</dbReference>
<organism evidence="1">
    <name type="scientific">Methanobacterium formicicum</name>
    <dbReference type="NCBI Taxonomy" id="2162"/>
    <lineage>
        <taxon>Archaea</taxon>
        <taxon>Methanobacteriati</taxon>
        <taxon>Methanobacteriota</taxon>
        <taxon>Methanomada group</taxon>
        <taxon>Methanobacteria</taxon>
        <taxon>Methanobacteriales</taxon>
        <taxon>Methanobacteriaceae</taxon>
        <taxon>Methanobacterium</taxon>
    </lineage>
</organism>
<dbReference type="AlphaFoldDB" id="A0A090I7H5"/>
<evidence type="ECO:0000313" key="1">
    <source>
        <dbReference type="EMBL" id="CEA14175.1"/>
    </source>
</evidence>